<evidence type="ECO:0000256" key="5">
    <source>
        <dbReference type="ARBA" id="ARBA00023125"/>
    </source>
</evidence>
<dbReference type="SMART" id="SM00066">
    <property type="entry name" value="GAL4"/>
    <property type="match status" value="1"/>
</dbReference>
<dbReference type="GeneID" id="66117247"/>
<dbReference type="Pfam" id="PF00172">
    <property type="entry name" value="Zn_clus"/>
    <property type="match status" value="1"/>
</dbReference>
<comment type="subcellular location">
    <subcellularLocation>
        <location evidence="1">Nucleus</location>
    </subcellularLocation>
</comment>
<dbReference type="InterPro" id="IPR036864">
    <property type="entry name" value="Zn2-C6_fun-type_DNA-bd_sf"/>
</dbReference>
<feature type="compositionally biased region" description="Polar residues" evidence="8">
    <location>
        <begin position="48"/>
        <end position="57"/>
    </location>
</feature>
<feature type="transmembrane region" description="Helical" evidence="9">
    <location>
        <begin position="623"/>
        <end position="646"/>
    </location>
</feature>
<evidence type="ECO:0000256" key="6">
    <source>
        <dbReference type="ARBA" id="ARBA00023163"/>
    </source>
</evidence>
<reference evidence="11" key="1">
    <citation type="submission" date="2021-03" db="EMBL/GenBank/DDBJ databases">
        <authorList>
            <person name="Palmer J.M."/>
        </authorList>
    </citation>
    <scope>NUCLEOTIDE SEQUENCE</scope>
    <source>
        <strain evidence="11">ARV_011</strain>
    </source>
</reference>
<dbReference type="GO" id="GO:0000981">
    <property type="term" value="F:DNA-binding transcription factor activity, RNA polymerase II-specific"/>
    <property type="evidence" value="ECO:0007669"/>
    <property type="project" value="InterPro"/>
</dbReference>
<evidence type="ECO:0000256" key="2">
    <source>
        <dbReference type="ARBA" id="ARBA00022723"/>
    </source>
</evidence>
<evidence type="ECO:0000256" key="9">
    <source>
        <dbReference type="SAM" id="Phobius"/>
    </source>
</evidence>
<dbReference type="RefSeq" id="XP_043050892.1">
    <property type="nucleotide sequence ID" value="XM_043194568.1"/>
</dbReference>
<keyword evidence="9" id="KW-1133">Transmembrane helix</keyword>
<dbReference type="PROSITE" id="PS00463">
    <property type="entry name" value="ZN2_CY6_FUNGAL_1"/>
    <property type="match status" value="1"/>
</dbReference>
<dbReference type="InterPro" id="IPR051711">
    <property type="entry name" value="Stress_Response_Reg"/>
</dbReference>
<dbReference type="Gene3D" id="4.10.240.10">
    <property type="entry name" value="Zn(2)-C6 fungal-type DNA-binding domain"/>
    <property type="match status" value="1"/>
</dbReference>
<evidence type="ECO:0000313" key="11">
    <source>
        <dbReference type="EMBL" id="KAG7195345.1"/>
    </source>
</evidence>
<dbReference type="EMBL" id="JAHMUF010000004">
    <property type="protein sequence ID" value="KAG7195345.1"/>
    <property type="molecule type" value="Genomic_DNA"/>
</dbReference>
<keyword evidence="5" id="KW-0238">DNA-binding</keyword>
<name>A0A9P8AJZ3_9ASCO</name>
<dbReference type="OrthoDB" id="422427at2759"/>
<dbReference type="CDD" id="cd00067">
    <property type="entry name" value="GAL4"/>
    <property type="match status" value="1"/>
</dbReference>
<dbReference type="InterPro" id="IPR007219">
    <property type="entry name" value="XnlR_reg_dom"/>
</dbReference>
<evidence type="ECO:0000256" key="1">
    <source>
        <dbReference type="ARBA" id="ARBA00004123"/>
    </source>
</evidence>
<keyword evidence="12" id="KW-1185">Reference proteome</keyword>
<dbReference type="GO" id="GO:0008270">
    <property type="term" value="F:zinc ion binding"/>
    <property type="evidence" value="ECO:0007669"/>
    <property type="project" value="InterPro"/>
</dbReference>
<keyword evidence="2" id="KW-0479">Metal-binding</keyword>
<sequence>MDNTKLSDKEISKPDSAKVEVLEAFTTPKLPSKQVSQLGRKPGLGLNSIGTTSNVPASLQLDPPRNIQLSSSNSSSQATKRRRVTRACDNCRQKKVKCDGKQPCIHCTVYSYSCTYDQPNIRNKRSSNIPPSGLSNTLILQQQQLIAAQQLATRSTTVYNMTVAQQLLNMLLPKLGLNLLDDNNAVHMDIDKLEKIISYVNSKSNDLKEIQELYQDGPTPKNIYIESPIGKSITSPTSLHSNDELVLGTDFRLMLPPKEDALQLIHVTWYKACVLFRFYHRPSLIDNVESIYATDPYNYTDKQQKFLPFFYSILACGSLFSKKSDADKKDNDTLEDEGFNYFLEARRLIDIANVGDISSIQTIVMIIMYLQCSARLSTCYSYIGIALRSAIKEGLHRDLSIFQNSKRKLSPIEIDTRKRLFYTIYKMDIYINSLLGLPRSIHEDEIDQDMPVELDDENVTELEFKYSEQGGRLSSSGCANHHTKLMFILDHIIKELYPIRVKNKPGNQNQFLTPNHIHKKVTDLEVELKQWLDNLPIELKPTDPLDPKTSEKIPEKFLLANYYLHLAFLNCQIMMYRPFIHFISHGQLNFEGSDPRSLIRGRNCIKVARMVVKLANKMIDEDLLVGTYWFSMYTIFFSIACLIYYFHFANYYNTQNGNGANYAGVLFDDDLNIDMIRQDIVIGKKVLDCLKGNSNASLRIYNILNTLFEQLNRRTAKNSSNIHSQNLLKEPTLIPNNIKNETVQTTFQTFDFINNFGKNQGPKTNTIDLPPSCNFDAPAIPLSTANANNISLVEGMGNSAGSTSLISGSEEADNNIRKESSKDNENYLPGVFDKLDAQIFGKILPPYMLEVNSHANALSDTPNLNSLNGLNSDMKSDAVLNETLVSDLLDPVLQSTTGNNYTPSLDMNILDDTNNMDYLDPFNPINN</sequence>
<dbReference type="AlphaFoldDB" id="A0A9P8AJZ3"/>
<dbReference type="Pfam" id="PF04082">
    <property type="entry name" value="Fungal_trans"/>
    <property type="match status" value="1"/>
</dbReference>
<dbReference type="PANTHER" id="PTHR47540">
    <property type="entry name" value="THIAMINE REPRESSIBLE GENES REGULATORY PROTEIN THI5"/>
    <property type="match status" value="1"/>
</dbReference>
<dbReference type="PANTHER" id="PTHR47540:SF1">
    <property type="entry name" value="ACTIVATOR OF STRESS GENES 1-RELATED"/>
    <property type="match status" value="1"/>
</dbReference>
<evidence type="ECO:0000259" key="10">
    <source>
        <dbReference type="PROSITE" id="PS50048"/>
    </source>
</evidence>
<accession>A0A9P8AJZ3</accession>
<evidence type="ECO:0000256" key="3">
    <source>
        <dbReference type="ARBA" id="ARBA00022833"/>
    </source>
</evidence>
<keyword evidence="9" id="KW-0812">Transmembrane</keyword>
<evidence type="ECO:0000256" key="8">
    <source>
        <dbReference type="SAM" id="MobiDB-lite"/>
    </source>
</evidence>
<dbReference type="SMART" id="SM00906">
    <property type="entry name" value="Fungal_trans"/>
    <property type="match status" value="1"/>
</dbReference>
<dbReference type="SUPFAM" id="SSF57701">
    <property type="entry name" value="Zn2/Cys6 DNA-binding domain"/>
    <property type="match status" value="1"/>
</dbReference>
<keyword evidence="6" id="KW-0804">Transcription</keyword>
<dbReference type="GO" id="GO:0005634">
    <property type="term" value="C:nucleus"/>
    <property type="evidence" value="ECO:0007669"/>
    <property type="project" value="UniProtKB-SubCell"/>
</dbReference>
<dbReference type="InterPro" id="IPR001138">
    <property type="entry name" value="Zn2Cys6_DnaBD"/>
</dbReference>
<dbReference type="GO" id="GO:0043565">
    <property type="term" value="F:sequence-specific DNA binding"/>
    <property type="evidence" value="ECO:0007669"/>
    <property type="project" value="TreeGrafter"/>
</dbReference>
<dbReference type="GO" id="GO:0006351">
    <property type="term" value="P:DNA-templated transcription"/>
    <property type="evidence" value="ECO:0007669"/>
    <property type="project" value="InterPro"/>
</dbReference>
<proteinExistence type="predicted"/>
<evidence type="ECO:0000313" key="12">
    <source>
        <dbReference type="Proteomes" id="UP000790833"/>
    </source>
</evidence>
<comment type="caution">
    <text evidence="11">The sequence shown here is derived from an EMBL/GenBank/DDBJ whole genome shotgun (WGS) entry which is preliminary data.</text>
</comment>
<feature type="region of interest" description="Disordered" evidence="8">
    <location>
        <begin position="46"/>
        <end position="83"/>
    </location>
</feature>
<keyword evidence="3" id="KW-0862">Zinc</keyword>
<keyword evidence="7" id="KW-0539">Nucleus</keyword>
<evidence type="ECO:0000256" key="7">
    <source>
        <dbReference type="ARBA" id="ARBA00023242"/>
    </source>
</evidence>
<keyword evidence="4" id="KW-0805">Transcription regulation</keyword>
<dbReference type="PROSITE" id="PS50048">
    <property type="entry name" value="ZN2_CY6_FUNGAL_2"/>
    <property type="match status" value="1"/>
</dbReference>
<organism evidence="11 12">
    <name type="scientific">Scheffersomyces spartinae</name>
    <dbReference type="NCBI Taxonomy" id="45513"/>
    <lineage>
        <taxon>Eukaryota</taxon>
        <taxon>Fungi</taxon>
        <taxon>Dikarya</taxon>
        <taxon>Ascomycota</taxon>
        <taxon>Saccharomycotina</taxon>
        <taxon>Pichiomycetes</taxon>
        <taxon>Debaryomycetaceae</taxon>
        <taxon>Scheffersomyces</taxon>
    </lineage>
</organism>
<dbReference type="Proteomes" id="UP000790833">
    <property type="component" value="Unassembled WGS sequence"/>
</dbReference>
<protein>
    <recommendedName>
        <fullName evidence="10">Zn(2)-C6 fungal-type domain-containing protein</fullName>
    </recommendedName>
</protein>
<keyword evidence="9" id="KW-0472">Membrane</keyword>
<feature type="domain" description="Zn(2)-C6 fungal-type" evidence="10">
    <location>
        <begin position="87"/>
        <end position="116"/>
    </location>
</feature>
<dbReference type="CDD" id="cd12148">
    <property type="entry name" value="fungal_TF_MHR"/>
    <property type="match status" value="1"/>
</dbReference>
<dbReference type="GO" id="GO:0045944">
    <property type="term" value="P:positive regulation of transcription by RNA polymerase II"/>
    <property type="evidence" value="ECO:0007669"/>
    <property type="project" value="TreeGrafter"/>
</dbReference>
<gene>
    <name evidence="11" type="ORF">KQ657_003873</name>
</gene>
<evidence type="ECO:0000256" key="4">
    <source>
        <dbReference type="ARBA" id="ARBA00023015"/>
    </source>
</evidence>